<dbReference type="RefSeq" id="WP_166396137.1">
    <property type="nucleotide sequence ID" value="NZ_CP045121.1"/>
</dbReference>
<dbReference type="Proteomes" id="UP000502706">
    <property type="component" value="Chromosome"/>
</dbReference>
<dbReference type="KEGG" id="rmar:GBA65_07915"/>
<protein>
    <submittedName>
        <fullName evidence="1">Uncharacterized protein</fullName>
    </submittedName>
</protein>
<organism evidence="1 2">
    <name type="scientific">Rubrobacter marinus</name>
    <dbReference type="NCBI Taxonomy" id="2653852"/>
    <lineage>
        <taxon>Bacteria</taxon>
        <taxon>Bacillati</taxon>
        <taxon>Actinomycetota</taxon>
        <taxon>Rubrobacteria</taxon>
        <taxon>Rubrobacterales</taxon>
        <taxon>Rubrobacteraceae</taxon>
        <taxon>Rubrobacter</taxon>
    </lineage>
</organism>
<accession>A0A6G8PW76</accession>
<gene>
    <name evidence="1" type="ORF">GBA65_07915</name>
</gene>
<evidence type="ECO:0000313" key="2">
    <source>
        <dbReference type="Proteomes" id="UP000502706"/>
    </source>
</evidence>
<proteinExistence type="predicted"/>
<evidence type="ECO:0000313" key="1">
    <source>
        <dbReference type="EMBL" id="QIN78462.1"/>
    </source>
</evidence>
<dbReference type="AlphaFoldDB" id="A0A6G8PW76"/>
<dbReference type="EMBL" id="CP045121">
    <property type="protein sequence ID" value="QIN78462.1"/>
    <property type="molecule type" value="Genomic_DNA"/>
</dbReference>
<reference evidence="1 2" key="1">
    <citation type="submission" date="2019-10" db="EMBL/GenBank/DDBJ databases">
        <title>Rubrobacter sp nov SCSIO 52915 isolated from a deep-sea sediment in the South China Sea.</title>
        <authorList>
            <person name="Chen R.W."/>
        </authorList>
    </citation>
    <scope>NUCLEOTIDE SEQUENCE [LARGE SCALE GENOMIC DNA]</scope>
    <source>
        <strain evidence="1 2">SCSIO 52915</strain>
    </source>
</reference>
<name>A0A6G8PW76_9ACTN</name>
<sequence length="87" mass="9846">MRRVDERLIRRHIEKAEATVLGEHQLEEYVAGLDPSECVRILLASPEGLPFLAARRDECRVGPDETRSFEEVIKAWTLEVLSSLEGG</sequence>
<keyword evidence="2" id="KW-1185">Reference proteome</keyword>